<dbReference type="GO" id="GO:0006955">
    <property type="term" value="P:immune response"/>
    <property type="evidence" value="ECO:0007669"/>
    <property type="project" value="TreeGrafter"/>
</dbReference>
<dbReference type="GeneTree" id="ENSGT01120000271828"/>
<keyword evidence="1" id="KW-0325">Glycoprotein</keyword>
<keyword evidence="3" id="KW-1133">Transmembrane helix</keyword>
<feature type="domain" description="Immunoglobulin C1-set" evidence="5">
    <location>
        <begin position="203"/>
        <end position="260"/>
    </location>
</feature>
<dbReference type="InterPro" id="IPR037055">
    <property type="entry name" value="MHC_I-like_Ag-recog_sf"/>
</dbReference>
<dbReference type="PRINTS" id="PR01638">
    <property type="entry name" value="MHCCLASSI"/>
</dbReference>
<dbReference type="InterPro" id="IPR011162">
    <property type="entry name" value="MHC_I/II-like_Ag-recog"/>
</dbReference>
<dbReference type="Proteomes" id="UP000261500">
    <property type="component" value="Unplaced"/>
</dbReference>
<dbReference type="InterPro" id="IPR001039">
    <property type="entry name" value="MHC_I_a_a1/a2"/>
</dbReference>
<keyword evidence="3" id="KW-0472">Membrane</keyword>
<protein>
    <recommendedName>
        <fullName evidence="8">MHC class I-like antigen recognition-like domain-containing protein</fullName>
    </recommendedName>
</protein>
<dbReference type="InterPro" id="IPR003597">
    <property type="entry name" value="Ig_C1-set"/>
</dbReference>
<dbReference type="InterPro" id="IPR050208">
    <property type="entry name" value="MHC_class-I_related"/>
</dbReference>
<dbReference type="SUPFAM" id="SSF48726">
    <property type="entry name" value="Immunoglobulin"/>
    <property type="match status" value="1"/>
</dbReference>
<feature type="domain" description="MHC class I-like antigen recognition-like" evidence="4">
    <location>
        <begin position="15"/>
        <end position="190"/>
    </location>
</feature>
<proteinExistence type="inferred from homology"/>
<evidence type="ECO:0000256" key="3">
    <source>
        <dbReference type="SAM" id="Phobius"/>
    </source>
</evidence>
<reference evidence="6" key="2">
    <citation type="submission" date="2025-09" db="UniProtKB">
        <authorList>
            <consortium name="Ensembl"/>
        </authorList>
    </citation>
    <scope>IDENTIFICATION</scope>
</reference>
<name>A0A3B3TKZ1_9TELE</name>
<organism evidence="6 7">
    <name type="scientific">Poecilia latipinna</name>
    <name type="common">sailfin molly</name>
    <dbReference type="NCBI Taxonomy" id="48699"/>
    <lineage>
        <taxon>Eukaryota</taxon>
        <taxon>Metazoa</taxon>
        <taxon>Chordata</taxon>
        <taxon>Craniata</taxon>
        <taxon>Vertebrata</taxon>
        <taxon>Euteleostomi</taxon>
        <taxon>Actinopterygii</taxon>
        <taxon>Neopterygii</taxon>
        <taxon>Teleostei</taxon>
        <taxon>Neoteleostei</taxon>
        <taxon>Acanthomorphata</taxon>
        <taxon>Ovalentaria</taxon>
        <taxon>Atherinomorphae</taxon>
        <taxon>Cyprinodontiformes</taxon>
        <taxon>Poeciliidae</taxon>
        <taxon>Poeciliinae</taxon>
        <taxon>Poecilia</taxon>
    </lineage>
</organism>
<dbReference type="Pfam" id="PF07654">
    <property type="entry name" value="C1-set"/>
    <property type="match status" value="1"/>
</dbReference>
<dbReference type="Ensembl" id="ENSPLAT00000015050.1">
    <property type="protein sequence ID" value="ENSPLAP00000001263.1"/>
    <property type="gene ID" value="ENSPLAG00000000668.1"/>
</dbReference>
<evidence type="ECO:0000313" key="6">
    <source>
        <dbReference type="Ensembl" id="ENSPLAP00000001263.1"/>
    </source>
</evidence>
<comment type="similarity">
    <text evidence="2">Belongs to the MHC class I family.</text>
</comment>
<feature type="transmembrane region" description="Helical" evidence="3">
    <location>
        <begin position="300"/>
        <end position="324"/>
    </location>
</feature>
<dbReference type="Gene3D" id="2.60.40.10">
    <property type="entry name" value="Immunoglobulins"/>
    <property type="match status" value="1"/>
</dbReference>
<accession>A0A3B3TKZ1</accession>
<evidence type="ECO:0000256" key="1">
    <source>
        <dbReference type="ARBA" id="ARBA00023180"/>
    </source>
</evidence>
<evidence type="ECO:0000313" key="7">
    <source>
        <dbReference type="Proteomes" id="UP000261500"/>
    </source>
</evidence>
<dbReference type="SUPFAM" id="SSF54452">
    <property type="entry name" value="MHC antigen-recognition domain"/>
    <property type="match status" value="1"/>
</dbReference>
<dbReference type="GO" id="GO:0005615">
    <property type="term" value="C:extracellular space"/>
    <property type="evidence" value="ECO:0007669"/>
    <property type="project" value="TreeGrafter"/>
</dbReference>
<dbReference type="PANTHER" id="PTHR16675:SF237">
    <property type="entry name" value="MHC CLASS I ANTIGEN TRANSCRIPT VARIANT 1-RELATED"/>
    <property type="match status" value="1"/>
</dbReference>
<dbReference type="FunFam" id="3.30.500.10:FF:000001">
    <property type="entry name" value="H-2 class I histocompatibility antigen, alpha chain"/>
    <property type="match status" value="1"/>
</dbReference>
<dbReference type="Pfam" id="PF00129">
    <property type="entry name" value="MHC_I"/>
    <property type="match status" value="1"/>
</dbReference>
<dbReference type="AlphaFoldDB" id="A0A3B3TKZ1"/>
<dbReference type="InterPro" id="IPR036179">
    <property type="entry name" value="Ig-like_dom_sf"/>
</dbReference>
<evidence type="ECO:0000256" key="2">
    <source>
        <dbReference type="RuleBase" id="RU004439"/>
    </source>
</evidence>
<evidence type="ECO:0008006" key="8">
    <source>
        <dbReference type="Google" id="ProtNLM"/>
    </source>
</evidence>
<keyword evidence="7" id="KW-1185">Reference proteome</keyword>
<sequence>IKSVFPLFSFITVIHSLRYFYSASSGLPDVPSYMSAGFLDDVQISYCDSRNNRNIPKQDWMNNVSSDNSHYWEEETLTCLAKQETLKENIEIAKLRLNQTGGVHVYQHIYGCDWDNETGQVKGFAQIGYDGEDFIALDLNTSLWIAAKPEAVLTKHKWDKNKYALQYEKFYFLKVCVEWLKKYERSGRRSLMKTVLPSVSLLQKTSSSPVSCLATGFYPNKAEIFSRKGEKQIHKGVETGEILPNNDGTFQMSVHIDLSSVGPEDWKNKACRMPALQDQLWTPLVYMIVTWFVFSTANTSIVIIAVVAALAVLGLIAVIGFIVYKKKNGELVNFFLFFCILIVEL</sequence>
<dbReference type="Gene3D" id="3.30.500.10">
    <property type="entry name" value="MHC class I-like antigen recognition-like"/>
    <property type="match status" value="1"/>
</dbReference>
<evidence type="ECO:0000259" key="5">
    <source>
        <dbReference type="Pfam" id="PF07654"/>
    </source>
</evidence>
<dbReference type="InterPro" id="IPR013783">
    <property type="entry name" value="Ig-like_fold"/>
</dbReference>
<dbReference type="GO" id="GO:0009897">
    <property type="term" value="C:external side of plasma membrane"/>
    <property type="evidence" value="ECO:0007669"/>
    <property type="project" value="TreeGrafter"/>
</dbReference>
<reference evidence="6" key="1">
    <citation type="submission" date="2025-08" db="UniProtKB">
        <authorList>
            <consortium name="Ensembl"/>
        </authorList>
    </citation>
    <scope>IDENTIFICATION</scope>
</reference>
<keyword evidence="3" id="KW-0812">Transmembrane</keyword>
<evidence type="ECO:0000259" key="4">
    <source>
        <dbReference type="Pfam" id="PF00129"/>
    </source>
</evidence>
<dbReference type="InterPro" id="IPR011161">
    <property type="entry name" value="MHC_I-like_Ag-recog"/>
</dbReference>
<dbReference type="PANTHER" id="PTHR16675">
    <property type="entry name" value="MHC CLASS I-RELATED"/>
    <property type="match status" value="1"/>
</dbReference>